<dbReference type="PANTHER" id="PTHR11552">
    <property type="entry name" value="GLUCOSE-METHANOL-CHOLINE GMC OXIDOREDUCTASE"/>
    <property type="match status" value="1"/>
</dbReference>
<evidence type="ECO:0000259" key="3">
    <source>
        <dbReference type="Pfam" id="PF05199"/>
    </source>
</evidence>
<dbReference type="SUPFAM" id="SSF51905">
    <property type="entry name" value="FAD/NAD(P)-binding domain"/>
    <property type="match status" value="1"/>
</dbReference>
<evidence type="ECO:0000313" key="4">
    <source>
        <dbReference type="EMBL" id="KAL0067976.1"/>
    </source>
</evidence>
<name>A0ABR3A275_9AGAR</name>
<accession>A0ABR3A275</accession>
<organism evidence="4 5">
    <name type="scientific">Marasmius tenuissimus</name>
    <dbReference type="NCBI Taxonomy" id="585030"/>
    <lineage>
        <taxon>Eukaryota</taxon>
        <taxon>Fungi</taxon>
        <taxon>Dikarya</taxon>
        <taxon>Basidiomycota</taxon>
        <taxon>Agaricomycotina</taxon>
        <taxon>Agaricomycetes</taxon>
        <taxon>Agaricomycetidae</taxon>
        <taxon>Agaricales</taxon>
        <taxon>Marasmiineae</taxon>
        <taxon>Marasmiaceae</taxon>
        <taxon>Marasmius</taxon>
    </lineage>
</organism>
<evidence type="ECO:0000256" key="2">
    <source>
        <dbReference type="ARBA" id="ARBA00010790"/>
    </source>
</evidence>
<proteinExistence type="inferred from homology"/>
<dbReference type="PANTHER" id="PTHR11552:SF147">
    <property type="entry name" value="CHOLINE DEHYDROGENASE, MITOCHONDRIAL"/>
    <property type="match status" value="1"/>
</dbReference>
<dbReference type="SUPFAM" id="SSF54373">
    <property type="entry name" value="FAD-linked reductases, C-terminal domain"/>
    <property type="match status" value="1"/>
</dbReference>
<dbReference type="Gene3D" id="3.30.560.10">
    <property type="entry name" value="Glucose Oxidase, domain 3"/>
    <property type="match status" value="1"/>
</dbReference>
<comment type="caution">
    <text evidence="4">The sequence shown here is derived from an EMBL/GenBank/DDBJ whole genome shotgun (WGS) entry which is preliminary data.</text>
</comment>
<comment type="similarity">
    <text evidence="2">Belongs to the GMC oxidoreductase family.</text>
</comment>
<evidence type="ECO:0000256" key="1">
    <source>
        <dbReference type="ARBA" id="ARBA00001974"/>
    </source>
</evidence>
<dbReference type="InterPro" id="IPR036188">
    <property type="entry name" value="FAD/NAD-bd_sf"/>
</dbReference>
<dbReference type="Proteomes" id="UP001437256">
    <property type="component" value="Unassembled WGS sequence"/>
</dbReference>
<keyword evidence="5" id="KW-1185">Reference proteome</keyword>
<dbReference type="EMBL" id="JBBXMP010000021">
    <property type="protein sequence ID" value="KAL0067976.1"/>
    <property type="molecule type" value="Genomic_DNA"/>
</dbReference>
<reference evidence="4 5" key="1">
    <citation type="submission" date="2024-05" db="EMBL/GenBank/DDBJ databases">
        <title>A draft genome resource for the thread blight pathogen Marasmius tenuissimus strain MS-2.</title>
        <authorList>
            <person name="Yulfo-Soto G.E."/>
            <person name="Baruah I.K."/>
            <person name="Amoako-Attah I."/>
            <person name="Bukari Y."/>
            <person name="Meinhardt L.W."/>
            <person name="Bailey B.A."/>
            <person name="Cohen S.P."/>
        </authorList>
    </citation>
    <scope>NUCLEOTIDE SEQUENCE [LARGE SCALE GENOMIC DNA]</scope>
    <source>
        <strain evidence="4 5">MS-2</strain>
    </source>
</reference>
<dbReference type="Gene3D" id="3.50.50.60">
    <property type="entry name" value="FAD/NAD(P)-binding domain"/>
    <property type="match status" value="1"/>
</dbReference>
<comment type="cofactor">
    <cofactor evidence="1">
        <name>FAD</name>
        <dbReference type="ChEBI" id="CHEBI:57692"/>
    </cofactor>
</comment>
<dbReference type="InterPro" id="IPR007867">
    <property type="entry name" value="GMC_OxRtase_C"/>
</dbReference>
<dbReference type="Pfam" id="PF05199">
    <property type="entry name" value="GMC_oxred_C"/>
    <property type="match status" value="1"/>
</dbReference>
<sequence length="179" mass="19904">MPPTGRFLTVLTTLISPTSRGFFVYDLAARSCAEKTITGGAITLKSTNPFDSLIIDPEFYTTDFSIQTMVQAMKTVDEFVHEPRWDGYIIRPMEQFKNDQDMENYARNKTITIHHPVGTARMSGGSLTDGVVDSSLRVKGVKGLRAVDASIFPQILENHPQAVTYTIAERASDLIKSQQ</sequence>
<protein>
    <recommendedName>
        <fullName evidence="3">Glucose-methanol-choline oxidoreductase C-terminal domain-containing protein</fullName>
    </recommendedName>
</protein>
<dbReference type="InterPro" id="IPR012132">
    <property type="entry name" value="GMC_OxRdtase"/>
</dbReference>
<feature type="domain" description="Glucose-methanol-choline oxidoreductase C-terminal" evidence="3">
    <location>
        <begin position="40"/>
        <end position="168"/>
    </location>
</feature>
<gene>
    <name evidence="4" type="ORF">AAF712_004879</name>
</gene>
<evidence type="ECO:0000313" key="5">
    <source>
        <dbReference type="Proteomes" id="UP001437256"/>
    </source>
</evidence>